<dbReference type="EMBL" id="KB112367">
    <property type="protein sequence ID" value="ELK25082.1"/>
    <property type="molecule type" value="Genomic_DNA"/>
</dbReference>
<organism evidence="2 3">
    <name type="scientific">Myotis davidii</name>
    <name type="common">David's myotis</name>
    <dbReference type="NCBI Taxonomy" id="225400"/>
    <lineage>
        <taxon>Eukaryota</taxon>
        <taxon>Metazoa</taxon>
        <taxon>Chordata</taxon>
        <taxon>Craniata</taxon>
        <taxon>Vertebrata</taxon>
        <taxon>Euteleostomi</taxon>
        <taxon>Mammalia</taxon>
        <taxon>Eutheria</taxon>
        <taxon>Laurasiatheria</taxon>
        <taxon>Chiroptera</taxon>
        <taxon>Yangochiroptera</taxon>
        <taxon>Vespertilionidae</taxon>
        <taxon>Myotis</taxon>
    </lineage>
</organism>
<reference evidence="3" key="1">
    <citation type="journal article" date="2013" name="Science">
        <title>Comparative analysis of bat genomes provides insight into the evolution of flight and immunity.</title>
        <authorList>
            <person name="Zhang G."/>
            <person name="Cowled C."/>
            <person name="Shi Z."/>
            <person name="Huang Z."/>
            <person name="Bishop-Lilly K.A."/>
            <person name="Fang X."/>
            <person name="Wynne J.W."/>
            <person name="Xiong Z."/>
            <person name="Baker M.L."/>
            <person name="Zhao W."/>
            <person name="Tachedjian M."/>
            <person name="Zhu Y."/>
            <person name="Zhou P."/>
            <person name="Jiang X."/>
            <person name="Ng J."/>
            <person name="Yang L."/>
            <person name="Wu L."/>
            <person name="Xiao J."/>
            <person name="Feng Y."/>
            <person name="Chen Y."/>
            <person name="Sun X."/>
            <person name="Zhang Y."/>
            <person name="Marsh G.A."/>
            <person name="Crameri G."/>
            <person name="Broder C.C."/>
            <person name="Frey K.G."/>
            <person name="Wang L.F."/>
            <person name="Wang J."/>
        </authorList>
    </citation>
    <scope>NUCLEOTIDE SEQUENCE [LARGE SCALE GENOMIC DNA]</scope>
</reference>
<evidence type="ECO:0000256" key="1">
    <source>
        <dbReference type="SAM" id="MobiDB-lite"/>
    </source>
</evidence>
<protein>
    <submittedName>
        <fullName evidence="2">Uncharacterized protein</fullName>
    </submittedName>
</protein>
<proteinExistence type="predicted"/>
<feature type="region of interest" description="Disordered" evidence="1">
    <location>
        <begin position="39"/>
        <end position="73"/>
    </location>
</feature>
<name>L5LFW3_MYODS</name>
<evidence type="ECO:0000313" key="3">
    <source>
        <dbReference type="Proteomes" id="UP000010556"/>
    </source>
</evidence>
<evidence type="ECO:0000313" key="2">
    <source>
        <dbReference type="EMBL" id="ELK25082.1"/>
    </source>
</evidence>
<accession>L5LFW3</accession>
<keyword evidence="3" id="KW-1185">Reference proteome</keyword>
<dbReference type="Proteomes" id="UP000010556">
    <property type="component" value="Unassembled WGS sequence"/>
</dbReference>
<sequence length="168" mass="17838">MAHQTGIHGFPPTLPRATIDQPDRLPGSRLVVVATCWPDSPEGFPGPVPQDSRPGPGSGPATPPGGPASPGEALSSLLVTQPHRREQLPAVPSFPFAWSLLLPQQREGGRESEARVPPLSSRLTVLWSRPHLTLSFPPACEQPTPHCGPCPGHRCESADLRAGQGRDL</sequence>
<dbReference type="AlphaFoldDB" id="L5LFW3"/>
<gene>
    <name evidence="2" type="ORF">MDA_GLEAN10023245</name>
</gene>
<feature type="region of interest" description="Disordered" evidence="1">
    <location>
        <begin position="1"/>
        <end position="25"/>
    </location>
</feature>